<dbReference type="InterPro" id="IPR005872">
    <property type="entry name" value="SUI1_arc_bac"/>
</dbReference>
<dbReference type="InterPro" id="IPR036877">
    <property type="entry name" value="SUI1_dom_sf"/>
</dbReference>
<dbReference type="PROSITE" id="PS50296">
    <property type="entry name" value="SUI1"/>
    <property type="match status" value="1"/>
</dbReference>
<dbReference type="GO" id="GO:0002188">
    <property type="term" value="P:translation reinitiation"/>
    <property type="evidence" value="ECO:0007669"/>
    <property type="project" value="TreeGrafter"/>
</dbReference>
<dbReference type="PANTHER" id="PTHR12789:SF0">
    <property type="entry name" value="DENSITY-REGULATED PROTEIN"/>
    <property type="match status" value="1"/>
</dbReference>
<dbReference type="Pfam" id="PF01253">
    <property type="entry name" value="SUI1"/>
    <property type="match status" value="1"/>
</dbReference>
<evidence type="ECO:0000256" key="3">
    <source>
        <dbReference type="ARBA" id="ARBA00022917"/>
    </source>
</evidence>
<evidence type="ECO:0000313" key="7">
    <source>
        <dbReference type="Proteomes" id="UP000286976"/>
    </source>
</evidence>
<dbReference type="GO" id="GO:0006417">
    <property type="term" value="P:regulation of translation"/>
    <property type="evidence" value="ECO:0007669"/>
    <property type="project" value="UniProtKB-KW"/>
</dbReference>
<evidence type="ECO:0000259" key="5">
    <source>
        <dbReference type="PROSITE" id="PS50296"/>
    </source>
</evidence>
<dbReference type="Proteomes" id="UP000286976">
    <property type="component" value="Unassembled WGS sequence"/>
</dbReference>
<dbReference type="CDD" id="cd11567">
    <property type="entry name" value="YciH_like"/>
    <property type="match status" value="1"/>
</dbReference>
<name>A0A432X1S9_9GAMM</name>
<feature type="domain" description="SUI1" evidence="5">
    <location>
        <begin position="39"/>
        <end position="102"/>
    </location>
</feature>
<organism evidence="6 7">
    <name type="scientific">Aliidiomarina taiwanensis</name>
    <dbReference type="NCBI Taxonomy" id="946228"/>
    <lineage>
        <taxon>Bacteria</taxon>
        <taxon>Pseudomonadati</taxon>
        <taxon>Pseudomonadota</taxon>
        <taxon>Gammaproteobacteria</taxon>
        <taxon>Alteromonadales</taxon>
        <taxon>Idiomarinaceae</taxon>
        <taxon>Aliidiomarina</taxon>
    </lineage>
</organism>
<keyword evidence="3" id="KW-0648">Protein biosynthesis</keyword>
<dbReference type="EMBL" id="PIPQ01000003">
    <property type="protein sequence ID" value="RUO40510.1"/>
    <property type="molecule type" value="Genomic_DNA"/>
</dbReference>
<protein>
    <submittedName>
        <fullName evidence="6">Stress response translation initiation inhibitor YciH</fullName>
    </submittedName>
</protein>
<feature type="region of interest" description="Disordered" evidence="4">
    <location>
        <begin position="14"/>
        <end position="40"/>
    </location>
</feature>
<dbReference type="SUPFAM" id="SSF55159">
    <property type="entry name" value="eIF1-like"/>
    <property type="match status" value="1"/>
</dbReference>
<dbReference type="RefSeq" id="WP_126757386.1">
    <property type="nucleotide sequence ID" value="NZ_PIPQ01000003.1"/>
</dbReference>
<proteinExistence type="inferred from homology"/>
<comment type="caution">
    <text evidence="6">The sequence shown here is derived from an EMBL/GenBank/DDBJ whole genome shotgun (WGS) entry which is preliminary data.</text>
</comment>
<keyword evidence="2" id="KW-0810">Translation regulation</keyword>
<evidence type="ECO:0000256" key="2">
    <source>
        <dbReference type="ARBA" id="ARBA00022845"/>
    </source>
</evidence>
<dbReference type="InterPro" id="IPR001950">
    <property type="entry name" value="SUI1"/>
</dbReference>
<sequence length="110" mass="12081">MSLKDQLSQLVYSTEQGKITPEEAPEQVPQGDGIVRIRRETKGRKGRGVTVIEGLGVTQAELKDIAKQLKKRCGVGGSTKEYAIEIQGDQREACAEWLRSKGYTVRFSGG</sequence>
<dbReference type="InterPro" id="IPR050318">
    <property type="entry name" value="DENR/SUI1_TIF"/>
</dbReference>
<dbReference type="GO" id="GO:0003743">
    <property type="term" value="F:translation initiation factor activity"/>
    <property type="evidence" value="ECO:0007669"/>
    <property type="project" value="InterPro"/>
</dbReference>
<dbReference type="GO" id="GO:0003729">
    <property type="term" value="F:mRNA binding"/>
    <property type="evidence" value="ECO:0007669"/>
    <property type="project" value="TreeGrafter"/>
</dbReference>
<evidence type="ECO:0000256" key="4">
    <source>
        <dbReference type="SAM" id="MobiDB-lite"/>
    </source>
</evidence>
<dbReference type="GO" id="GO:0001731">
    <property type="term" value="P:formation of translation preinitiation complex"/>
    <property type="evidence" value="ECO:0007669"/>
    <property type="project" value="TreeGrafter"/>
</dbReference>
<dbReference type="PANTHER" id="PTHR12789">
    <property type="entry name" value="DENSITY-REGULATED PROTEIN HOMOLOG"/>
    <property type="match status" value="1"/>
</dbReference>
<keyword evidence="7" id="KW-1185">Reference proteome</keyword>
<dbReference type="PIRSF" id="PIRSF037511">
    <property type="entry name" value="Transl_init_SUI1_pro"/>
    <property type="match status" value="1"/>
</dbReference>
<comment type="similarity">
    <text evidence="1">Belongs to the SUI1 family.</text>
</comment>
<dbReference type="NCBIfam" id="NF006536">
    <property type="entry name" value="PRK09019.1"/>
    <property type="match status" value="1"/>
</dbReference>
<evidence type="ECO:0000256" key="1">
    <source>
        <dbReference type="ARBA" id="ARBA00005422"/>
    </source>
</evidence>
<dbReference type="AlphaFoldDB" id="A0A432X1S9"/>
<accession>A0A432X1S9</accession>
<dbReference type="FunFam" id="3.30.780.10:FF:000002">
    <property type="entry name" value="Stress response translation initiation inhibitor"/>
    <property type="match status" value="1"/>
</dbReference>
<dbReference type="Gene3D" id="3.30.780.10">
    <property type="entry name" value="SUI1-like domain"/>
    <property type="match status" value="1"/>
</dbReference>
<dbReference type="OrthoDB" id="9792915at2"/>
<evidence type="ECO:0000313" key="6">
    <source>
        <dbReference type="EMBL" id="RUO40510.1"/>
    </source>
</evidence>
<gene>
    <name evidence="6" type="ORF">CWE15_07065</name>
</gene>
<reference evidence="6 7" key="1">
    <citation type="journal article" date="2011" name="Front. Microbiol.">
        <title>Genomic signatures of strain selection and enhancement in Bacillus atrophaeus var. globigii, a historical biowarfare simulant.</title>
        <authorList>
            <person name="Gibbons H.S."/>
            <person name="Broomall S.M."/>
            <person name="McNew L.A."/>
            <person name="Daligault H."/>
            <person name="Chapman C."/>
            <person name="Bruce D."/>
            <person name="Karavis M."/>
            <person name="Krepps M."/>
            <person name="McGregor P.A."/>
            <person name="Hong C."/>
            <person name="Park K.H."/>
            <person name="Akmal A."/>
            <person name="Feldman A."/>
            <person name="Lin J.S."/>
            <person name="Chang W.E."/>
            <person name="Higgs B.W."/>
            <person name="Demirev P."/>
            <person name="Lindquist J."/>
            <person name="Liem A."/>
            <person name="Fochler E."/>
            <person name="Read T.D."/>
            <person name="Tapia R."/>
            <person name="Johnson S."/>
            <person name="Bishop-Lilly K.A."/>
            <person name="Detter C."/>
            <person name="Han C."/>
            <person name="Sozhamannan S."/>
            <person name="Rosenzweig C.N."/>
            <person name="Skowronski E.W."/>
        </authorList>
    </citation>
    <scope>NUCLEOTIDE SEQUENCE [LARGE SCALE GENOMIC DNA]</scope>
    <source>
        <strain evidence="6 7">AIT1</strain>
    </source>
</reference>